<name>A0AAW0WDD2_CHEQU</name>
<protein>
    <submittedName>
        <fullName evidence="1">Uncharacterized protein</fullName>
    </submittedName>
</protein>
<evidence type="ECO:0000313" key="2">
    <source>
        <dbReference type="Proteomes" id="UP001445076"/>
    </source>
</evidence>
<organism evidence="1 2">
    <name type="scientific">Cherax quadricarinatus</name>
    <name type="common">Australian red claw crayfish</name>
    <dbReference type="NCBI Taxonomy" id="27406"/>
    <lineage>
        <taxon>Eukaryota</taxon>
        <taxon>Metazoa</taxon>
        <taxon>Ecdysozoa</taxon>
        <taxon>Arthropoda</taxon>
        <taxon>Crustacea</taxon>
        <taxon>Multicrustacea</taxon>
        <taxon>Malacostraca</taxon>
        <taxon>Eumalacostraca</taxon>
        <taxon>Eucarida</taxon>
        <taxon>Decapoda</taxon>
        <taxon>Pleocyemata</taxon>
        <taxon>Astacidea</taxon>
        <taxon>Parastacoidea</taxon>
        <taxon>Parastacidae</taxon>
        <taxon>Cherax</taxon>
    </lineage>
</organism>
<feature type="non-terminal residue" evidence="1">
    <location>
        <position position="1"/>
    </location>
</feature>
<dbReference type="Proteomes" id="UP001445076">
    <property type="component" value="Unassembled WGS sequence"/>
</dbReference>
<dbReference type="AlphaFoldDB" id="A0AAW0WDD2"/>
<sequence>REHTPRTCTHQERAYTTYMYTPRERIHCVHVHIKTDYTPRTCTLQENAYITYMYTSRQSIHHVHVHIKRTHTLRTCTHQESIHEGRHGLTTIIKEIRMLKRAKKKNIFENKLNVDETQKQIIVSF</sequence>
<gene>
    <name evidence="1" type="ORF">OTU49_008122</name>
</gene>
<accession>A0AAW0WDD2</accession>
<proteinExistence type="predicted"/>
<keyword evidence="2" id="KW-1185">Reference proteome</keyword>
<reference evidence="1 2" key="1">
    <citation type="journal article" date="2024" name="BMC Genomics">
        <title>Genome assembly of redclaw crayfish (Cherax quadricarinatus) provides insights into its immune adaptation and hypoxia tolerance.</title>
        <authorList>
            <person name="Liu Z."/>
            <person name="Zheng J."/>
            <person name="Li H."/>
            <person name="Fang K."/>
            <person name="Wang S."/>
            <person name="He J."/>
            <person name="Zhou D."/>
            <person name="Weng S."/>
            <person name="Chi M."/>
            <person name="Gu Z."/>
            <person name="He J."/>
            <person name="Li F."/>
            <person name="Wang M."/>
        </authorList>
    </citation>
    <scope>NUCLEOTIDE SEQUENCE [LARGE SCALE GENOMIC DNA]</scope>
    <source>
        <strain evidence="1">ZL_2023a</strain>
    </source>
</reference>
<comment type="caution">
    <text evidence="1">The sequence shown here is derived from an EMBL/GenBank/DDBJ whole genome shotgun (WGS) entry which is preliminary data.</text>
</comment>
<dbReference type="EMBL" id="JARKIK010000065">
    <property type="protein sequence ID" value="KAK8730168.1"/>
    <property type="molecule type" value="Genomic_DNA"/>
</dbReference>
<evidence type="ECO:0000313" key="1">
    <source>
        <dbReference type="EMBL" id="KAK8730168.1"/>
    </source>
</evidence>